<dbReference type="PANTHER" id="PTHR42680">
    <property type="entry name" value="DCTP DEAMINASE"/>
    <property type="match status" value="1"/>
</dbReference>
<protein>
    <recommendedName>
        <fullName evidence="5">dUTPase-like domain-containing protein</fullName>
    </recommendedName>
</protein>
<evidence type="ECO:0008006" key="5">
    <source>
        <dbReference type="Google" id="ProtNLM"/>
    </source>
</evidence>
<evidence type="ECO:0000256" key="1">
    <source>
        <dbReference type="ARBA" id="ARBA00022801"/>
    </source>
</evidence>
<proteinExistence type="predicted"/>
<dbReference type="PANTHER" id="PTHR42680:SF3">
    <property type="entry name" value="DCTP DEAMINASE"/>
    <property type="match status" value="1"/>
</dbReference>
<name>A0A650ER31_9SPIO</name>
<organism evidence="4">
    <name type="scientific">uncultured Spirochaetaceae bacterium</name>
    <dbReference type="NCBI Taxonomy" id="201186"/>
    <lineage>
        <taxon>Bacteria</taxon>
        <taxon>Pseudomonadati</taxon>
        <taxon>Spirochaetota</taxon>
        <taxon>Spirochaetia</taxon>
        <taxon>Spirochaetales</taxon>
        <taxon>Spirochaetaceae</taxon>
        <taxon>environmental samples</taxon>
    </lineage>
</organism>
<dbReference type="AlphaFoldDB" id="A0A650ER31"/>
<gene>
    <name evidence="4" type="ORF">Unknown280_1160</name>
</gene>
<keyword evidence="3" id="KW-1133">Transmembrane helix</keyword>
<keyword evidence="1" id="KW-0378">Hydrolase</keyword>
<feature type="transmembrane region" description="Helical" evidence="3">
    <location>
        <begin position="214"/>
        <end position="239"/>
    </location>
</feature>
<keyword evidence="2" id="KW-0546">Nucleotide metabolism</keyword>
<dbReference type="InterPro" id="IPR036157">
    <property type="entry name" value="dUTPase-like_sf"/>
</dbReference>
<dbReference type="InterPro" id="IPR033704">
    <property type="entry name" value="dUTPase_trimeric"/>
</dbReference>
<dbReference type="EMBL" id="MN577574">
    <property type="protein sequence ID" value="QGT51424.1"/>
    <property type="molecule type" value="Genomic_DNA"/>
</dbReference>
<dbReference type="SUPFAM" id="SSF51283">
    <property type="entry name" value="dUTPase-like"/>
    <property type="match status" value="1"/>
</dbReference>
<evidence type="ECO:0000256" key="2">
    <source>
        <dbReference type="ARBA" id="ARBA00023080"/>
    </source>
</evidence>
<evidence type="ECO:0000256" key="3">
    <source>
        <dbReference type="SAM" id="Phobius"/>
    </source>
</evidence>
<keyword evidence="3" id="KW-0472">Membrane</keyword>
<reference evidence="4" key="1">
    <citation type="journal article" date="2020" name="J. ISSAAS">
        <title>Lactobacilli and other gastrointestinal microbiota of Peromyscus leucopus, reservoir host for agents of Lyme disease and other zoonoses in North America.</title>
        <authorList>
            <person name="Milovic A."/>
            <person name="Bassam K."/>
            <person name="Shao H."/>
            <person name="Chatzistamou I."/>
            <person name="Tufts D.M."/>
            <person name="Diuk-Wasser M."/>
            <person name="Barbour A.G."/>
        </authorList>
    </citation>
    <scope>NUCLEOTIDE SEQUENCE</scope>
    <source>
        <strain evidence="4">LL50</strain>
    </source>
</reference>
<keyword evidence="3" id="KW-0812">Transmembrane</keyword>
<dbReference type="CDD" id="cd07557">
    <property type="entry name" value="trimeric_dUTPase"/>
    <property type="match status" value="1"/>
</dbReference>
<dbReference type="Pfam" id="PF22769">
    <property type="entry name" value="DCD"/>
    <property type="match status" value="1"/>
</dbReference>
<dbReference type="GO" id="GO:0006229">
    <property type="term" value="P:dUTP biosynthetic process"/>
    <property type="evidence" value="ECO:0007669"/>
    <property type="project" value="InterPro"/>
</dbReference>
<dbReference type="GO" id="GO:0008829">
    <property type="term" value="F:dCTP deaminase activity"/>
    <property type="evidence" value="ECO:0007669"/>
    <property type="project" value="InterPro"/>
</dbReference>
<sequence>MLVDKEIKAFSKNGHLIISGYDEKNVNCISYDLIVEQILSNEKEFATYDLQPGEIVFVQTKERISLPDDITAEVGEKNSKMRLGLKVDAPRYFPGHTTNIFLRVQNLSVNAIQICKNDSIAQIFFERLSQTPEHNYAAQEGNSFEGEDKFRGLGNYKDEYEKRIKDKVEQAEQTIENVSGKIYSNVITLMGVLVAVFALLSIDYHAFTQAVVDFKFILTMNLTLVLCIVSIFGLIFCFFNRPKSKWFSIAYIALMLVLAIPTIILCIKFF</sequence>
<dbReference type="InterPro" id="IPR011962">
    <property type="entry name" value="dCTP_deaminase"/>
</dbReference>
<feature type="transmembrane region" description="Helical" evidence="3">
    <location>
        <begin position="246"/>
        <end position="267"/>
    </location>
</feature>
<accession>A0A650ER31</accession>
<evidence type="ECO:0000313" key="4">
    <source>
        <dbReference type="EMBL" id="QGT51424.1"/>
    </source>
</evidence>
<dbReference type="Gene3D" id="2.70.40.10">
    <property type="match status" value="1"/>
</dbReference>
<feature type="transmembrane region" description="Helical" evidence="3">
    <location>
        <begin position="182"/>
        <end position="202"/>
    </location>
</feature>